<accession>G3NEK8</accession>
<dbReference type="GO" id="GO:0000978">
    <property type="term" value="F:RNA polymerase II cis-regulatory region sequence-specific DNA binding"/>
    <property type="evidence" value="ECO:0007669"/>
    <property type="project" value="TreeGrafter"/>
</dbReference>
<dbReference type="PROSITE" id="PS50071">
    <property type="entry name" value="HOMEOBOX_2"/>
    <property type="match status" value="1"/>
</dbReference>
<evidence type="ECO:0000256" key="2">
    <source>
        <dbReference type="ARBA" id="ARBA00004123"/>
    </source>
</evidence>
<keyword evidence="3 4" id="KW-0238">DNA-binding</keyword>
<dbReference type="InterPro" id="IPR001356">
    <property type="entry name" value="HD"/>
</dbReference>
<reference evidence="7" key="2">
    <citation type="submission" date="2025-08" db="UniProtKB">
        <authorList>
            <consortium name="Ensembl"/>
        </authorList>
    </citation>
    <scope>IDENTIFICATION</scope>
</reference>
<dbReference type="PANTHER" id="PTHR24340:SF112">
    <property type="entry name" value="VENT HOMEOBOX"/>
    <property type="match status" value="1"/>
</dbReference>
<dbReference type="AlphaFoldDB" id="G3NEK8"/>
<proteinExistence type="predicted"/>
<dbReference type="GO" id="GO:0000981">
    <property type="term" value="F:DNA-binding transcription factor activity, RNA polymerase II-specific"/>
    <property type="evidence" value="ECO:0007669"/>
    <property type="project" value="TreeGrafter"/>
</dbReference>
<feature type="region of interest" description="Disordered" evidence="5">
    <location>
        <begin position="34"/>
        <end position="89"/>
    </location>
</feature>
<reference evidence="7 8" key="1">
    <citation type="journal article" date="2021" name="G3 (Bethesda)">
        <title>Improved contiguity of the threespine stickleback genome using long-read sequencing.</title>
        <authorList>
            <person name="Nath S."/>
            <person name="Shaw D.E."/>
            <person name="White M.A."/>
        </authorList>
    </citation>
    <scope>NUCLEOTIDE SEQUENCE [LARGE SCALE GENOMIC DNA]</scope>
    <source>
        <strain evidence="7 8">Lake Benthic</strain>
    </source>
</reference>
<dbReference type="Gene3D" id="1.10.10.60">
    <property type="entry name" value="Homeodomain-like"/>
    <property type="match status" value="1"/>
</dbReference>
<dbReference type="InterPro" id="IPR050394">
    <property type="entry name" value="Homeobox_NK-like"/>
</dbReference>
<dbReference type="InParanoid" id="G3NEK8"/>
<feature type="DNA-binding region" description="Homeobox" evidence="3">
    <location>
        <begin position="123"/>
        <end position="182"/>
    </location>
</feature>
<feature type="domain" description="Homeobox" evidence="6">
    <location>
        <begin position="121"/>
        <end position="181"/>
    </location>
</feature>
<evidence type="ECO:0000313" key="8">
    <source>
        <dbReference type="Proteomes" id="UP000007635"/>
    </source>
</evidence>
<dbReference type="STRING" id="69293.ENSGACP00000003759"/>
<dbReference type="OMA" id="FTIDWIL"/>
<comment type="function">
    <text evidence="1">Sequence-specific transcription factor which is part of a developmental regulatory system that provides cells with specific positional identities on the anterior-posterior axis.</text>
</comment>
<dbReference type="GO" id="GO:0030154">
    <property type="term" value="P:cell differentiation"/>
    <property type="evidence" value="ECO:0007669"/>
    <property type="project" value="TreeGrafter"/>
</dbReference>
<evidence type="ECO:0000259" key="6">
    <source>
        <dbReference type="PROSITE" id="PS50071"/>
    </source>
</evidence>
<dbReference type="Proteomes" id="UP000007635">
    <property type="component" value="Chromosome VI"/>
</dbReference>
<dbReference type="InterPro" id="IPR009057">
    <property type="entry name" value="Homeodomain-like_sf"/>
</dbReference>
<protein>
    <submittedName>
        <fullName evidence="7">Ventral homeobox</fullName>
    </submittedName>
</protein>
<dbReference type="RefSeq" id="XP_040034037.1">
    <property type="nucleotide sequence ID" value="XM_040178103.1"/>
</dbReference>
<dbReference type="GO" id="GO:0005634">
    <property type="term" value="C:nucleus"/>
    <property type="evidence" value="ECO:0007669"/>
    <property type="project" value="UniProtKB-SubCell"/>
</dbReference>
<name>G3NEK8_GASAC</name>
<keyword evidence="3 4" id="KW-0539">Nucleus</keyword>
<evidence type="ECO:0000313" key="7">
    <source>
        <dbReference type="Ensembl" id="ENSGACP00000003759.1"/>
    </source>
</evidence>
<evidence type="ECO:0000256" key="5">
    <source>
        <dbReference type="SAM" id="MobiDB-lite"/>
    </source>
</evidence>
<dbReference type="Pfam" id="PF00046">
    <property type="entry name" value="Homeodomain"/>
    <property type="match status" value="1"/>
</dbReference>
<dbReference type="CTD" id="64807"/>
<dbReference type="SUPFAM" id="SSF46689">
    <property type="entry name" value="Homeodomain-like"/>
    <property type="match status" value="1"/>
</dbReference>
<dbReference type="GeneID" id="120820400"/>
<reference evidence="7" key="3">
    <citation type="submission" date="2025-09" db="UniProtKB">
        <authorList>
            <consortium name="Ensembl"/>
        </authorList>
    </citation>
    <scope>IDENTIFICATION</scope>
</reference>
<feature type="compositionally biased region" description="Basic and acidic residues" evidence="5">
    <location>
        <begin position="58"/>
        <end position="75"/>
    </location>
</feature>
<dbReference type="GeneTree" id="ENSGT00940000165215"/>
<dbReference type="Bgee" id="ENSGACG00000002870">
    <property type="expression patterns" value="Expressed in embryo and 2 other cell types or tissues"/>
</dbReference>
<sequence>MVKYFSADWLAQSHSAPTEGRGAGADTAPTCRPHVPCVVQPRPPTFGKGYLQPKTKAPKPDEHAERVESKGHDSSRCSPSHPTSCASPISEISGYSSGYESEAASSECLSVDEGSDAEKDAPLRRVRTKFSTEQISKLEKIFHKHKYLDAGERVKTAQKLKLTETQVRTWFQNRRMKLKREFQDYLAPQMPPLLFQHLPPVHHYSNAAGQRPQYPAAGQAFYPSPIPQLVLQRQMHAHHQPHPHLLMRNPHFY</sequence>
<evidence type="ECO:0000256" key="4">
    <source>
        <dbReference type="RuleBase" id="RU000682"/>
    </source>
</evidence>
<organism evidence="7 8">
    <name type="scientific">Gasterosteus aculeatus aculeatus</name>
    <name type="common">three-spined stickleback</name>
    <dbReference type="NCBI Taxonomy" id="481459"/>
    <lineage>
        <taxon>Eukaryota</taxon>
        <taxon>Metazoa</taxon>
        <taxon>Chordata</taxon>
        <taxon>Craniata</taxon>
        <taxon>Vertebrata</taxon>
        <taxon>Euteleostomi</taxon>
        <taxon>Actinopterygii</taxon>
        <taxon>Neopterygii</taxon>
        <taxon>Teleostei</taxon>
        <taxon>Neoteleostei</taxon>
        <taxon>Acanthomorphata</taxon>
        <taxon>Eupercaria</taxon>
        <taxon>Perciformes</taxon>
        <taxon>Cottioidei</taxon>
        <taxon>Gasterosteales</taxon>
        <taxon>Gasterosteidae</taxon>
        <taxon>Gasterosteus</taxon>
    </lineage>
</organism>
<dbReference type="PANTHER" id="PTHR24340">
    <property type="entry name" value="HOMEOBOX PROTEIN NKX"/>
    <property type="match status" value="1"/>
</dbReference>
<dbReference type="CDD" id="cd00086">
    <property type="entry name" value="homeodomain"/>
    <property type="match status" value="1"/>
</dbReference>
<dbReference type="KEGG" id="gat:120820400"/>
<evidence type="ECO:0000256" key="1">
    <source>
        <dbReference type="ARBA" id="ARBA00003263"/>
    </source>
</evidence>
<dbReference type="SMART" id="SM00389">
    <property type="entry name" value="HOX"/>
    <property type="match status" value="1"/>
</dbReference>
<dbReference type="eggNOG" id="ENOG502RZMX">
    <property type="taxonomic scope" value="Eukaryota"/>
</dbReference>
<evidence type="ECO:0000256" key="3">
    <source>
        <dbReference type="PROSITE-ProRule" id="PRU00108"/>
    </source>
</evidence>
<keyword evidence="8" id="KW-1185">Reference proteome</keyword>
<feature type="compositionally biased region" description="Polar residues" evidence="5">
    <location>
        <begin position="76"/>
        <end position="87"/>
    </location>
</feature>
<comment type="subcellular location">
    <subcellularLocation>
        <location evidence="2 3 4">Nucleus</location>
    </subcellularLocation>
</comment>
<dbReference type="Ensembl" id="ENSGACT00000003772.2">
    <property type="protein sequence ID" value="ENSGACP00000003759.1"/>
    <property type="gene ID" value="ENSGACG00000002870.2"/>
</dbReference>
<keyword evidence="3 4" id="KW-0371">Homeobox</keyword>